<organism evidence="1 2">
    <name type="scientific">Babjeviella inositovora NRRL Y-12698</name>
    <dbReference type="NCBI Taxonomy" id="984486"/>
    <lineage>
        <taxon>Eukaryota</taxon>
        <taxon>Fungi</taxon>
        <taxon>Dikarya</taxon>
        <taxon>Ascomycota</taxon>
        <taxon>Saccharomycotina</taxon>
        <taxon>Pichiomycetes</taxon>
        <taxon>Serinales incertae sedis</taxon>
        <taxon>Babjeviella</taxon>
    </lineage>
</organism>
<dbReference type="Proteomes" id="UP000094336">
    <property type="component" value="Unassembled WGS sequence"/>
</dbReference>
<proteinExistence type="predicted"/>
<evidence type="ECO:0000313" key="1">
    <source>
        <dbReference type="EMBL" id="ODQ76982.1"/>
    </source>
</evidence>
<evidence type="ECO:0000313" key="2">
    <source>
        <dbReference type="Proteomes" id="UP000094336"/>
    </source>
</evidence>
<reference evidence="2" key="1">
    <citation type="submission" date="2016-05" db="EMBL/GenBank/DDBJ databases">
        <title>Comparative genomics of biotechnologically important yeasts.</title>
        <authorList>
            <consortium name="DOE Joint Genome Institute"/>
            <person name="Riley R."/>
            <person name="Haridas S."/>
            <person name="Wolfe K.H."/>
            <person name="Lopes M.R."/>
            <person name="Hittinger C.T."/>
            <person name="Goker M."/>
            <person name="Salamov A."/>
            <person name="Wisecaver J."/>
            <person name="Long T.M."/>
            <person name="Aerts A.L."/>
            <person name="Barry K."/>
            <person name="Choi C."/>
            <person name="Clum A."/>
            <person name="Coughlan A.Y."/>
            <person name="Deshpande S."/>
            <person name="Douglass A.P."/>
            <person name="Hanson S.J."/>
            <person name="Klenk H.-P."/>
            <person name="Labutti K."/>
            <person name="Lapidus A."/>
            <person name="Lindquist E."/>
            <person name="Lipzen A."/>
            <person name="Meier-Kolthoff J.P."/>
            <person name="Ohm R.A."/>
            <person name="Otillar R.P."/>
            <person name="Pangilinan J."/>
            <person name="Peng Y."/>
            <person name="Rokas A."/>
            <person name="Rosa C.A."/>
            <person name="Scheuner C."/>
            <person name="Sibirny A.A."/>
            <person name="Slot J.C."/>
            <person name="Stielow J.B."/>
            <person name="Sun H."/>
            <person name="Kurtzman C.P."/>
            <person name="Blackwell M."/>
            <person name="Grigoriev I.V."/>
            <person name="Jeffries T.W."/>
        </authorList>
    </citation>
    <scope>NUCLEOTIDE SEQUENCE [LARGE SCALE GENOMIC DNA]</scope>
    <source>
        <strain evidence="2">NRRL Y-12698</strain>
    </source>
</reference>
<keyword evidence="2" id="KW-1185">Reference proteome</keyword>
<dbReference type="EMBL" id="KV454444">
    <property type="protein sequence ID" value="ODQ76982.1"/>
    <property type="molecule type" value="Genomic_DNA"/>
</dbReference>
<dbReference type="RefSeq" id="XP_018982310.1">
    <property type="nucleotide sequence ID" value="XM_019130165.1"/>
</dbReference>
<dbReference type="AlphaFoldDB" id="A0A1E3QIU1"/>
<accession>A0A1E3QIU1</accession>
<protein>
    <submittedName>
        <fullName evidence="1">Uncharacterized protein</fullName>
    </submittedName>
</protein>
<dbReference type="GeneID" id="30148018"/>
<name>A0A1E3QIU1_9ASCO</name>
<gene>
    <name evidence="1" type="ORF">BABINDRAFT_163888</name>
</gene>
<sequence>MEHSGRFGWVESSPSSAARHVMGEFAAEHKLLTAGILASSFPKIGGGRPIKGWPAIFD</sequence>